<dbReference type="InterPro" id="IPR003423">
    <property type="entry name" value="OMP_efflux"/>
</dbReference>
<keyword evidence="8" id="KW-0732">Signal</keyword>
<reference evidence="10" key="1">
    <citation type="journal article" date="2019" name="Int. J. Syst. Evol. Microbiol.">
        <title>The Global Catalogue of Microorganisms (GCM) 10K type strain sequencing project: providing services to taxonomists for standard genome sequencing and annotation.</title>
        <authorList>
            <consortium name="The Broad Institute Genomics Platform"/>
            <consortium name="The Broad Institute Genome Sequencing Center for Infectious Disease"/>
            <person name="Wu L."/>
            <person name="Ma J."/>
        </authorList>
    </citation>
    <scope>NUCLEOTIDE SEQUENCE [LARGE SCALE GENOMIC DNA]</scope>
    <source>
        <strain evidence="10">KCTC 42182</strain>
    </source>
</reference>
<dbReference type="Proteomes" id="UP001595711">
    <property type="component" value="Unassembled WGS sequence"/>
</dbReference>
<dbReference type="SUPFAM" id="SSF56954">
    <property type="entry name" value="Outer membrane efflux proteins (OEP)"/>
    <property type="match status" value="1"/>
</dbReference>
<evidence type="ECO:0000256" key="7">
    <source>
        <dbReference type="ARBA" id="ARBA00023237"/>
    </source>
</evidence>
<dbReference type="RefSeq" id="WP_379720267.1">
    <property type="nucleotide sequence ID" value="NZ_JBHRYJ010000001.1"/>
</dbReference>
<feature type="chain" id="PRO_5047263743" evidence="8">
    <location>
        <begin position="29"/>
        <end position="420"/>
    </location>
</feature>
<proteinExistence type="inferred from homology"/>
<protein>
    <submittedName>
        <fullName evidence="9">TolC family protein</fullName>
    </submittedName>
</protein>
<keyword evidence="10" id="KW-1185">Reference proteome</keyword>
<evidence type="ECO:0000313" key="9">
    <source>
        <dbReference type="EMBL" id="MFC3674043.1"/>
    </source>
</evidence>
<dbReference type="PANTHER" id="PTHR30026:SF20">
    <property type="entry name" value="OUTER MEMBRANE PROTEIN TOLC"/>
    <property type="match status" value="1"/>
</dbReference>
<feature type="signal peptide" evidence="8">
    <location>
        <begin position="1"/>
        <end position="28"/>
    </location>
</feature>
<name>A0ABV7V9B0_9PROT</name>
<comment type="similarity">
    <text evidence="2">Belongs to the outer membrane factor (OMF) (TC 1.B.17) family.</text>
</comment>
<evidence type="ECO:0000256" key="2">
    <source>
        <dbReference type="ARBA" id="ARBA00007613"/>
    </source>
</evidence>
<dbReference type="Pfam" id="PF02321">
    <property type="entry name" value="OEP"/>
    <property type="match status" value="2"/>
</dbReference>
<evidence type="ECO:0000313" key="10">
    <source>
        <dbReference type="Proteomes" id="UP001595711"/>
    </source>
</evidence>
<evidence type="ECO:0000256" key="4">
    <source>
        <dbReference type="ARBA" id="ARBA00022452"/>
    </source>
</evidence>
<dbReference type="EMBL" id="JBHRYJ010000001">
    <property type="protein sequence ID" value="MFC3674043.1"/>
    <property type="molecule type" value="Genomic_DNA"/>
</dbReference>
<evidence type="ECO:0000256" key="1">
    <source>
        <dbReference type="ARBA" id="ARBA00004442"/>
    </source>
</evidence>
<dbReference type="PANTHER" id="PTHR30026">
    <property type="entry name" value="OUTER MEMBRANE PROTEIN TOLC"/>
    <property type="match status" value="1"/>
</dbReference>
<keyword evidence="6" id="KW-0472">Membrane</keyword>
<comment type="caution">
    <text evidence="9">The sequence shown here is derived from an EMBL/GenBank/DDBJ whole genome shotgun (WGS) entry which is preliminary data.</text>
</comment>
<dbReference type="InterPro" id="IPR051906">
    <property type="entry name" value="TolC-like"/>
</dbReference>
<evidence type="ECO:0000256" key="6">
    <source>
        <dbReference type="ARBA" id="ARBA00023136"/>
    </source>
</evidence>
<keyword evidence="5" id="KW-0812">Transmembrane</keyword>
<keyword evidence="4" id="KW-1134">Transmembrane beta strand</keyword>
<keyword evidence="7" id="KW-0998">Cell outer membrane</keyword>
<comment type="subcellular location">
    <subcellularLocation>
        <location evidence="1">Cell outer membrane</location>
    </subcellularLocation>
</comment>
<evidence type="ECO:0000256" key="3">
    <source>
        <dbReference type="ARBA" id="ARBA00022448"/>
    </source>
</evidence>
<gene>
    <name evidence="9" type="ORF">ACFOOQ_00720</name>
</gene>
<dbReference type="Gene3D" id="1.20.1600.10">
    <property type="entry name" value="Outer membrane efflux proteins (OEP)"/>
    <property type="match status" value="1"/>
</dbReference>
<accession>A0ABV7V9B0</accession>
<sequence>MSTASLRCAHVCATLLLSLWAGNTLAQAALGADLGAMLAYVRSQHPDVAAATLETDAAAARASAADSLPDPEAMIEFNNNTWPGSAWSNQDSNRTYKIEQRFPLGGKRTLRRAIADAEKDETDGRRRSLAEDLALRVKIVQARRYAAVARMRLLQEQHALLRHIVELADHAYAQGRGTQNTALAVRLNLSWNEIETSRLGGEQRQLDARLSGLLGLDSATGLLPPPGFAPLPLMDGIDADSLLVLARERNPDLAQQATRIASGEQKKRLADAEWIPDVSLGVRAVEEDGRPRAYEGIVSFNIPLRWGLRDARQAEATAETSAARARRTAIDLDLAAGLREALAALATQRRIEILLMRQALPQAKAATETALRALEQGDGQVTDVLLAESRWRDLGLEQVQVQSAQREMLAQIERDVGGEL</sequence>
<organism evidence="9 10">
    <name type="scientific">Ferrovibrio xuzhouensis</name>
    <dbReference type="NCBI Taxonomy" id="1576914"/>
    <lineage>
        <taxon>Bacteria</taxon>
        <taxon>Pseudomonadati</taxon>
        <taxon>Pseudomonadota</taxon>
        <taxon>Alphaproteobacteria</taxon>
        <taxon>Rhodospirillales</taxon>
        <taxon>Rhodospirillaceae</taxon>
        <taxon>Ferrovibrio</taxon>
    </lineage>
</organism>
<evidence type="ECO:0000256" key="5">
    <source>
        <dbReference type="ARBA" id="ARBA00022692"/>
    </source>
</evidence>
<keyword evidence="3" id="KW-0813">Transport</keyword>
<evidence type="ECO:0000256" key="8">
    <source>
        <dbReference type="SAM" id="SignalP"/>
    </source>
</evidence>